<evidence type="ECO:0000256" key="7">
    <source>
        <dbReference type="ARBA" id="ARBA00023136"/>
    </source>
</evidence>
<dbReference type="InterPro" id="IPR037294">
    <property type="entry name" value="ABC_BtuC-like"/>
</dbReference>
<comment type="subcellular location">
    <subcellularLocation>
        <location evidence="1">Cell membrane</location>
        <topology evidence="1">Multi-pass membrane protein</topology>
    </subcellularLocation>
</comment>
<protein>
    <submittedName>
        <fullName evidence="9">Iron chelate uptake ABC transporter family permease subunit</fullName>
    </submittedName>
</protein>
<dbReference type="Gene3D" id="1.10.3470.10">
    <property type="entry name" value="ABC transporter involved in vitamin B12 uptake, BtuC"/>
    <property type="match status" value="1"/>
</dbReference>
<evidence type="ECO:0000313" key="10">
    <source>
        <dbReference type="Proteomes" id="UP001268542"/>
    </source>
</evidence>
<evidence type="ECO:0000256" key="1">
    <source>
        <dbReference type="ARBA" id="ARBA00004651"/>
    </source>
</evidence>
<dbReference type="EMBL" id="JAVYII010000006">
    <property type="protein sequence ID" value="MDT9594272.1"/>
    <property type="molecule type" value="Genomic_DNA"/>
</dbReference>
<evidence type="ECO:0000256" key="6">
    <source>
        <dbReference type="ARBA" id="ARBA00022989"/>
    </source>
</evidence>
<comment type="similarity">
    <text evidence="2">Belongs to the binding-protein-dependent transport system permease family. FecCD subfamily.</text>
</comment>
<gene>
    <name evidence="9" type="ORF">RDV89_14405</name>
</gene>
<evidence type="ECO:0000313" key="9">
    <source>
        <dbReference type="EMBL" id="MDT9594272.1"/>
    </source>
</evidence>
<comment type="caution">
    <text evidence="9">The sequence shown here is derived from an EMBL/GenBank/DDBJ whole genome shotgun (WGS) entry which is preliminary data.</text>
</comment>
<sequence length="346" mass="35022">MRRPAAAPVLVVGLLVLAATMTYALGRGSVDVPADRVVAVVARRLGLGEHGVTLAEDQIVWQLRMPRVLAAAACGTVLALVGAVLQSLTRNDLADPYLLGISGGAAVGAVSVIVLGIGVGGLVGSAALALASFLGALGALVLVLLLAVGRGGTLDPTRTVLAGVAVGQAAAAYTSFLVMVHGDSHSADRVMRWTLGSIARVRTDDVAVLVGTALVTVVVVLACAGSLDAFAFGETGARSLGVDVTRLRWLLLAGSALVVSVLVAHVGAIGFVGLVVPHVARMVVGPGHRALLPTTAVAGAVLLVWADTGARTLVDGTEIPISVVTGIVGTPLFVWLLHRSRRRSMA</sequence>
<feature type="transmembrane region" description="Helical" evidence="8">
    <location>
        <begin position="97"/>
        <end position="120"/>
    </location>
</feature>
<dbReference type="CDD" id="cd06550">
    <property type="entry name" value="TM_ABC_iron-siderophores_like"/>
    <property type="match status" value="1"/>
</dbReference>
<feature type="transmembrane region" description="Helical" evidence="8">
    <location>
        <begin position="68"/>
        <end position="85"/>
    </location>
</feature>
<keyword evidence="4" id="KW-1003">Cell membrane</keyword>
<evidence type="ECO:0000256" key="2">
    <source>
        <dbReference type="ARBA" id="ARBA00007935"/>
    </source>
</evidence>
<proteinExistence type="inferred from homology"/>
<accession>A0ABU3PYE7</accession>
<keyword evidence="7 8" id="KW-0472">Membrane</keyword>
<dbReference type="PANTHER" id="PTHR30472:SF67">
    <property type="entry name" value="PERMEASE OF ABC TRANSPORTER-RELATED"/>
    <property type="match status" value="1"/>
</dbReference>
<dbReference type="Pfam" id="PF01032">
    <property type="entry name" value="FecCD"/>
    <property type="match status" value="1"/>
</dbReference>
<feature type="transmembrane region" description="Helical" evidence="8">
    <location>
        <begin position="288"/>
        <end position="306"/>
    </location>
</feature>
<dbReference type="InterPro" id="IPR000522">
    <property type="entry name" value="ABC_transptr_permease_BtuC"/>
</dbReference>
<name>A0ABU3PYE7_9ACTN</name>
<dbReference type="PANTHER" id="PTHR30472">
    <property type="entry name" value="FERRIC ENTEROBACTIN TRANSPORT SYSTEM PERMEASE PROTEIN"/>
    <property type="match status" value="1"/>
</dbReference>
<dbReference type="SUPFAM" id="SSF81345">
    <property type="entry name" value="ABC transporter involved in vitamin B12 uptake, BtuC"/>
    <property type="match status" value="1"/>
</dbReference>
<dbReference type="Proteomes" id="UP001268542">
    <property type="component" value="Unassembled WGS sequence"/>
</dbReference>
<keyword evidence="5 8" id="KW-0812">Transmembrane</keyword>
<feature type="transmembrane region" description="Helical" evidence="8">
    <location>
        <begin position="126"/>
        <end position="148"/>
    </location>
</feature>
<evidence type="ECO:0000256" key="5">
    <source>
        <dbReference type="ARBA" id="ARBA00022692"/>
    </source>
</evidence>
<evidence type="ECO:0000256" key="3">
    <source>
        <dbReference type="ARBA" id="ARBA00022448"/>
    </source>
</evidence>
<evidence type="ECO:0000256" key="4">
    <source>
        <dbReference type="ARBA" id="ARBA00022475"/>
    </source>
</evidence>
<reference evidence="9 10" key="1">
    <citation type="submission" date="2023-08" db="EMBL/GenBank/DDBJ databases">
        <title>Nocardioides seae sp. nov., a bacterium isolated from a soil.</title>
        <authorList>
            <person name="Wang X."/>
        </authorList>
    </citation>
    <scope>NUCLEOTIDE SEQUENCE [LARGE SCALE GENOMIC DNA]</scope>
    <source>
        <strain evidence="9 10">YZH12</strain>
    </source>
</reference>
<organism evidence="9 10">
    <name type="scientific">Nocardioides imazamoxiresistens</name>
    <dbReference type="NCBI Taxonomy" id="3231893"/>
    <lineage>
        <taxon>Bacteria</taxon>
        <taxon>Bacillati</taxon>
        <taxon>Actinomycetota</taxon>
        <taxon>Actinomycetes</taxon>
        <taxon>Propionibacteriales</taxon>
        <taxon>Nocardioidaceae</taxon>
        <taxon>Nocardioides</taxon>
    </lineage>
</organism>
<feature type="transmembrane region" description="Helical" evidence="8">
    <location>
        <begin position="318"/>
        <end position="337"/>
    </location>
</feature>
<evidence type="ECO:0000256" key="8">
    <source>
        <dbReference type="SAM" id="Phobius"/>
    </source>
</evidence>
<keyword evidence="6 8" id="KW-1133">Transmembrane helix</keyword>
<keyword evidence="10" id="KW-1185">Reference proteome</keyword>
<feature type="transmembrane region" description="Helical" evidence="8">
    <location>
        <begin position="206"/>
        <end position="227"/>
    </location>
</feature>
<feature type="transmembrane region" description="Helical" evidence="8">
    <location>
        <begin position="247"/>
        <end position="276"/>
    </location>
</feature>
<keyword evidence="3" id="KW-0813">Transport</keyword>